<dbReference type="EMBL" id="NCKU01005825">
    <property type="protein sequence ID" value="RWS04123.1"/>
    <property type="molecule type" value="Genomic_DNA"/>
</dbReference>
<dbReference type="Pfam" id="PF14701">
    <property type="entry name" value="hDGE_amylase"/>
    <property type="match status" value="1"/>
</dbReference>
<dbReference type="SUPFAM" id="SSF51445">
    <property type="entry name" value="(Trans)glycosidases"/>
    <property type="match status" value="1"/>
</dbReference>
<feature type="domain" description="Glycogen debranching enzyme central" evidence="3">
    <location>
        <begin position="663"/>
        <end position="804"/>
    </location>
</feature>
<dbReference type="PANTHER" id="PTHR10569">
    <property type="entry name" value="GLYCOGEN DEBRANCHING ENZYME"/>
    <property type="match status" value="1"/>
</dbReference>
<organism evidence="5 6">
    <name type="scientific">Dinothrombium tinctorium</name>
    <dbReference type="NCBI Taxonomy" id="1965070"/>
    <lineage>
        <taxon>Eukaryota</taxon>
        <taxon>Metazoa</taxon>
        <taxon>Ecdysozoa</taxon>
        <taxon>Arthropoda</taxon>
        <taxon>Chelicerata</taxon>
        <taxon>Arachnida</taxon>
        <taxon>Acari</taxon>
        <taxon>Acariformes</taxon>
        <taxon>Trombidiformes</taxon>
        <taxon>Prostigmata</taxon>
        <taxon>Anystina</taxon>
        <taxon>Parasitengona</taxon>
        <taxon>Trombidioidea</taxon>
        <taxon>Trombidiidae</taxon>
        <taxon>Dinothrombium</taxon>
    </lineage>
</organism>
<evidence type="ECO:0000313" key="5">
    <source>
        <dbReference type="EMBL" id="RWS04127.1"/>
    </source>
</evidence>
<dbReference type="PANTHER" id="PTHR10569:SF2">
    <property type="entry name" value="GLYCOGEN DEBRANCHING ENZYME"/>
    <property type="match status" value="1"/>
</dbReference>
<dbReference type="InterPro" id="IPR010401">
    <property type="entry name" value="AGL/Gdb1"/>
</dbReference>
<reference evidence="5" key="2">
    <citation type="submission" date="2018-11" db="EMBL/GenBank/DDBJ databases">
        <title>Trombidioid mite genomics.</title>
        <authorList>
            <person name="Dong X."/>
        </authorList>
    </citation>
    <scope>NUCLEOTIDE SEQUENCE</scope>
    <source>
        <strain evidence="5">UoL-WK</strain>
    </source>
</reference>
<proteinExistence type="predicted"/>
<dbReference type="OrthoDB" id="10248904at2759"/>
<evidence type="ECO:0000313" key="6">
    <source>
        <dbReference type="Proteomes" id="UP000285301"/>
    </source>
</evidence>
<keyword evidence="6" id="KW-1185">Reference proteome</keyword>
<comment type="caution">
    <text evidence="5">The sequence shown here is derived from an EMBL/GenBank/DDBJ whole genome shotgun (WGS) entry which is preliminary data.</text>
</comment>
<accession>A0A443QM95</accession>
<dbReference type="STRING" id="1965070.A0A443QM95"/>
<dbReference type="Pfam" id="PF14702">
    <property type="entry name" value="hGDE_central"/>
    <property type="match status" value="1"/>
</dbReference>
<dbReference type="Proteomes" id="UP000285301">
    <property type="component" value="Unassembled WGS sequence"/>
</dbReference>
<evidence type="ECO:0000259" key="1">
    <source>
        <dbReference type="Pfam" id="PF14699"/>
    </source>
</evidence>
<dbReference type="InterPro" id="IPR032792">
    <property type="entry name" value="AGL_glucanoTrfase"/>
</dbReference>
<dbReference type="InterPro" id="IPR032788">
    <property type="entry name" value="AGL_central"/>
</dbReference>
<evidence type="ECO:0000259" key="2">
    <source>
        <dbReference type="Pfam" id="PF14701"/>
    </source>
</evidence>
<dbReference type="GO" id="GO:0005980">
    <property type="term" value="P:glycogen catabolic process"/>
    <property type="evidence" value="ECO:0007669"/>
    <property type="project" value="InterPro"/>
</dbReference>
<dbReference type="Pfam" id="PF14699">
    <property type="entry name" value="hGDE_N"/>
    <property type="match status" value="1"/>
</dbReference>
<gene>
    <name evidence="5" type="ORF">B4U79_16447</name>
    <name evidence="4" type="ORF">B4U79_16448</name>
</gene>
<evidence type="ECO:0000313" key="4">
    <source>
        <dbReference type="EMBL" id="RWS04123.1"/>
    </source>
</evidence>
<evidence type="ECO:0000259" key="3">
    <source>
        <dbReference type="Pfam" id="PF14702"/>
    </source>
</evidence>
<evidence type="ECO:0008006" key="7">
    <source>
        <dbReference type="Google" id="ProtNLM"/>
    </source>
</evidence>
<dbReference type="InterPro" id="IPR017853">
    <property type="entry name" value="GH"/>
</dbReference>
<protein>
    <recommendedName>
        <fullName evidence="7">4-alpha-glucanotransferase</fullName>
    </recommendedName>
</protein>
<feature type="domain" description="Eukaryotic glycogen debranching enzyme N-terminal" evidence="1">
    <location>
        <begin position="2"/>
        <end position="85"/>
    </location>
</feature>
<dbReference type="AlphaFoldDB" id="A0A443QM95"/>
<dbReference type="InterPro" id="IPR029436">
    <property type="entry name" value="AGL_euk_N"/>
</dbReference>
<reference evidence="5 6" key="1">
    <citation type="journal article" date="2018" name="Gigascience">
        <title>Genomes of trombidid mites reveal novel predicted allergens and laterally-transferred genes associated with secondary metabolism.</title>
        <authorList>
            <person name="Dong X."/>
            <person name="Chaisiri K."/>
            <person name="Xia D."/>
            <person name="Armstrong S.D."/>
            <person name="Fang Y."/>
            <person name="Donnelly M.J."/>
            <person name="Kadowaki T."/>
            <person name="McGarry J.W."/>
            <person name="Darby A.C."/>
            <person name="Makepeace B.L."/>
        </authorList>
    </citation>
    <scope>NUCLEOTIDE SEQUENCE [LARGE SCALE GENOMIC DNA]</scope>
    <source>
        <strain evidence="5">UoL-WK</strain>
    </source>
</reference>
<feature type="domain" description="Glycogen debranching enzyme glucanotransferase" evidence="2">
    <location>
        <begin position="90"/>
        <end position="533"/>
    </location>
</feature>
<name>A0A443QM95_9ACAR</name>
<dbReference type="GO" id="GO:0004135">
    <property type="term" value="F:amylo-alpha-1,6-glucosidase activity"/>
    <property type="evidence" value="ECO:0007669"/>
    <property type="project" value="InterPro"/>
</dbReference>
<dbReference type="GO" id="GO:0004134">
    <property type="term" value="F:4-alpha-glucanotransferase activity"/>
    <property type="evidence" value="ECO:0007669"/>
    <property type="project" value="InterPro"/>
</dbReference>
<sequence length="816" mass="94522">MGASLREQKINLFINYPSRDSRFDRNAFRKLKWKTEKKNENSLYCDVKFKLPGTFKYFYTKHGDKTSNEQIIGSGFCLISPSLRANENNQLSLNEILCMTVRSDWLGPLRTWKSKLQVAYETGFNVIHFTPIQELFSSPFIITDHLQVNPLFECNSKEEIKTLIDSLRSEWSLLSFTELILNEVSVNSIWLHDHSNAVINLNNSPHLRPAFLLDKLLWNLSIDLSEGKYNSIGLRKEVNNEEHLKKLRILLKEQYLREARIHELFVLDSDAIEKDFREYLKMLISHKSNKPILSENANQKFNCHIENAEYKRNKARIDITSFAEKAFEQEEHSNYCDEWIDFCCSNFRSNINKLNGKIMSDITEQLNTVIDNVINHVNYERVIENGPKIPCVSKSQPLVPIYFTDISNTTHNISKLSLKQIEQLMYDPNYNAFVMPHVECTSEEKEEEAELRFDDPAFNSYFRRNVKVNSKAVKINYIETNSDSSFIYNLIEKYVEWTVKTFHGFIIQNIKSTPLNALMHFIDFARRLNPDIYVAAEMTKIENETDIAIICDLGLNQIVQSSFNVASVREIGSFIKHHSCGKHILLSKAEQFKTFKIPALAYVSSPKDEFKFNENNLQRLITSTALITMSNCAIGSYLAHEQLFYNKQTAEYTKWNEIYKNNGFIVLRTYLNQLHARLLHGYNKLYVDEVDENVIAISRHNPRTYNSVVLIARSTFSKTESDIENCLMVPGRINKILLQSTNSFNKGEIKVDNQFNLLLEETKMIKSEKFAGENEVSFVDFRQGTIMILDISVHSPAKRKSSSISGEFLKANKTSD</sequence>
<dbReference type="EMBL" id="NCKU01005823">
    <property type="protein sequence ID" value="RWS04127.1"/>
    <property type="molecule type" value="Genomic_DNA"/>
</dbReference>